<dbReference type="EC" id="2.8.3.-" evidence="1"/>
<reference evidence="1 2" key="1">
    <citation type="submission" date="2024-02" db="EMBL/GenBank/DDBJ databases">
        <title>Genome analysis and characterization of Microbaculum marinisediminis sp. nov., isolated from marine sediment.</title>
        <authorList>
            <person name="Du Z.-J."/>
            <person name="Ye Y.-Q."/>
            <person name="Zhang Z.-R."/>
            <person name="Yuan S.-M."/>
            <person name="Zhang X.-Y."/>
        </authorList>
    </citation>
    <scope>NUCLEOTIDE SEQUENCE [LARGE SCALE GENOMIC DNA]</scope>
    <source>
        <strain evidence="1 2">SDUM1044001</strain>
    </source>
</reference>
<dbReference type="Pfam" id="PF01144">
    <property type="entry name" value="CoA_trans"/>
    <property type="match status" value="1"/>
</dbReference>
<evidence type="ECO:0000313" key="2">
    <source>
        <dbReference type="Proteomes" id="UP001378188"/>
    </source>
</evidence>
<proteinExistence type="predicted"/>
<accession>A0AAW9RK73</accession>
<dbReference type="SUPFAM" id="SSF100950">
    <property type="entry name" value="NagB/RpiA/CoA transferase-like"/>
    <property type="match status" value="1"/>
</dbReference>
<dbReference type="PANTHER" id="PTHR43293:SF3">
    <property type="entry name" value="CHOLESTEROL RING-CLEAVING HYDROLASE IPDB SUBUNIT"/>
    <property type="match status" value="1"/>
</dbReference>
<organism evidence="1 2">
    <name type="scientific">Microbaculum marinum</name>
    <dbReference type="NCBI Taxonomy" id="1764581"/>
    <lineage>
        <taxon>Bacteria</taxon>
        <taxon>Pseudomonadati</taxon>
        <taxon>Pseudomonadota</taxon>
        <taxon>Alphaproteobacteria</taxon>
        <taxon>Hyphomicrobiales</taxon>
        <taxon>Tepidamorphaceae</taxon>
        <taxon>Microbaculum</taxon>
    </lineage>
</organism>
<dbReference type="Gene3D" id="3.30.30.40">
    <property type="match status" value="1"/>
</dbReference>
<evidence type="ECO:0000313" key="1">
    <source>
        <dbReference type="EMBL" id="MEJ8572657.1"/>
    </source>
</evidence>
<dbReference type="GO" id="GO:0008410">
    <property type="term" value="F:CoA-transferase activity"/>
    <property type="evidence" value="ECO:0007669"/>
    <property type="project" value="InterPro"/>
</dbReference>
<dbReference type="RefSeq" id="WP_340330352.1">
    <property type="nucleotide sequence ID" value="NZ_JAZHOF010000005.1"/>
</dbReference>
<keyword evidence="1" id="KW-0808">Transferase</keyword>
<dbReference type="AlphaFoldDB" id="A0AAW9RK73"/>
<protein>
    <submittedName>
        <fullName evidence="1">CoA-transferase</fullName>
        <ecNumber evidence="1">2.8.3.-</ecNumber>
    </submittedName>
</protein>
<dbReference type="PANTHER" id="PTHR43293">
    <property type="entry name" value="ACETATE COA-TRANSFERASE YDIF"/>
    <property type="match status" value="1"/>
</dbReference>
<sequence>MARFTSLADAIEECIQDGDSVAMEGFTHLIPHAAGHEVIRQGRKHLTLYRMTPDLIYDQLIGMGCADRLVFSWGGNPGVGSLHRLRDAVENGWPHRLEIEEHSHAAMANAYDAGAANLPFAAFRGYIGVDLPNVNPNIRHVTCPFTGEELAAVPAIRPDATVIHALRADREGNVLLEGIVGVQKEAVLAAKKAVVTVEEIVDDFGDLSPNAVILPSWTITAIVEVPGGAHPSYAHGYYKRDNAYYIAWDPIGRERDAFIAWMKENVLDGGPGDFARYAKAGDRP</sequence>
<dbReference type="Gene3D" id="3.40.1080.10">
    <property type="entry name" value="Glutaconate Coenzyme A-transferase"/>
    <property type="match status" value="1"/>
</dbReference>
<dbReference type="InterPro" id="IPR004165">
    <property type="entry name" value="CoA_trans_fam_I"/>
</dbReference>
<name>A0AAW9RK73_9HYPH</name>
<comment type="caution">
    <text evidence="1">The sequence shown here is derived from an EMBL/GenBank/DDBJ whole genome shotgun (WGS) entry which is preliminary data.</text>
</comment>
<dbReference type="EMBL" id="JAZHOF010000005">
    <property type="protein sequence ID" value="MEJ8572657.1"/>
    <property type="molecule type" value="Genomic_DNA"/>
</dbReference>
<dbReference type="Proteomes" id="UP001378188">
    <property type="component" value="Unassembled WGS sequence"/>
</dbReference>
<keyword evidence="2" id="KW-1185">Reference proteome</keyword>
<gene>
    <name evidence="1" type="ORF">V3328_14295</name>
</gene>
<dbReference type="InterPro" id="IPR037171">
    <property type="entry name" value="NagB/RpiA_transferase-like"/>
</dbReference>
<dbReference type="SMART" id="SM00882">
    <property type="entry name" value="CoA_trans"/>
    <property type="match status" value="1"/>
</dbReference>